<feature type="compositionally biased region" description="Polar residues" evidence="2">
    <location>
        <begin position="212"/>
        <end position="221"/>
    </location>
</feature>
<gene>
    <name evidence="3" type="ORF">PMACD_LOCUS4643</name>
</gene>
<evidence type="ECO:0000313" key="3">
    <source>
        <dbReference type="EMBL" id="CAF4821650.1"/>
    </source>
</evidence>
<feature type="compositionally biased region" description="Polar residues" evidence="2">
    <location>
        <begin position="250"/>
        <end position="260"/>
    </location>
</feature>
<organism evidence="3 4">
    <name type="scientific">Pieris macdunnoughi</name>
    <dbReference type="NCBI Taxonomy" id="345717"/>
    <lineage>
        <taxon>Eukaryota</taxon>
        <taxon>Metazoa</taxon>
        <taxon>Ecdysozoa</taxon>
        <taxon>Arthropoda</taxon>
        <taxon>Hexapoda</taxon>
        <taxon>Insecta</taxon>
        <taxon>Pterygota</taxon>
        <taxon>Neoptera</taxon>
        <taxon>Endopterygota</taxon>
        <taxon>Lepidoptera</taxon>
        <taxon>Glossata</taxon>
        <taxon>Ditrysia</taxon>
        <taxon>Papilionoidea</taxon>
        <taxon>Pieridae</taxon>
        <taxon>Pierinae</taxon>
        <taxon>Pieris</taxon>
    </lineage>
</organism>
<evidence type="ECO:0000313" key="4">
    <source>
        <dbReference type="Proteomes" id="UP000663880"/>
    </source>
</evidence>
<dbReference type="AlphaFoldDB" id="A0A821QBA3"/>
<feature type="coiled-coil region" evidence="1">
    <location>
        <begin position="5"/>
        <end position="69"/>
    </location>
</feature>
<dbReference type="OrthoDB" id="7395641at2759"/>
<keyword evidence="4" id="KW-1185">Reference proteome</keyword>
<name>A0A821QBA3_9NEOP</name>
<dbReference type="Proteomes" id="UP000663880">
    <property type="component" value="Unassembled WGS sequence"/>
</dbReference>
<sequence length="335" mass="39175">MDSQLQIILEKMEEMKLDLKKQTQELAENLNKSLLQTIEKKLSPLVEDNKKLKQDLQASHARIQNLEREMRKDNIILHGMAENEHSTSELWKNVLEVLNETSLRSDGMREWDQWEISNMRRLGKKMNDKKRPILITLALNWRKYELLKNNKNFPTNIHATEDYPKEIIQIRKELRQRKEQEEKNGKIAFIRYNKLIVKEKAPLETKRKRSPTESPSATDNQKNSKPEALKKSTIHNTNTIPTGKQKEPTDNNTLFENNYLPNPAGPRGELDQNPPTLNQQQQQHNKENITQTLPKQNVITKIPTSRYTRIYIATLNVLTLRSDESLSELSIDKSQ</sequence>
<dbReference type="EMBL" id="CAJOBZ010000008">
    <property type="protein sequence ID" value="CAF4821650.1"/>
    <property type="molecule type" value="Genomic_DNA"/>
</dbReference>
<feature type="region of interest" description="Disordered" evidence="2">
    <location>
        <begin position="201"/>
        <end position="292"/>
    </location>
</feature>
<keyword evidence="1" id="KW-0175">Coiled coil</keyword>
<accession>A0A821QBA3</accession>
<protein>
    <submittedName>
        <fullName evidence="3">Uncharacterized protein</fullName>
    </submittedName>
</protein>
<proteinExistence type="predicted"/>
<evidence type="ECO:0000256" key="2">
    <source>
        <dbReference type="SAM" id="MobiDB-lite"/>
    </source>
</evidence>
<evidence type="ECO:0000256" key="1">
    <source>
        <dbReference type="SAM" id="Coils"/>
    </source>
</evidence>
<comment type="caution">
    <text evidence="3">The sequence shown here is derived from an EMBL/GenBank/DDBJ whole genome shotgun (WGS) entry which is preliminary data.</text>
</comment>
<reference evidence="3" key="1">
    <citation type="submission" date="2021-02" db="EMBL/GenBank/DDBJ databases">
        <authorList>
            <person name="Steward A R."/>
        </authorList>
    </citation>
    <scope>NUCLEOTIDE SEQUENCE</scope>
</reference>